<name>A0A2K4ZE03_9FIRM</name>
<accession>A0A2K4ZE03</accession>
<dbReference type="AlphaFoldDB" id="A0A2K4ZE03"/>
<evidence type="ECO:0000313" key="1">
    <source>
        <dbReference type="EMBL" id="SOY28689.1"/>
    </source>
</evidence>
<reference evidence="1 2" key="1">
    <citation type="submission" date="2018-01" db="EMBL/GenBank/DDBJ databases">
        <authorList>
            <person name="Gaut B.S."/>
            <person name="Morton B.R."/>
            <person name="Clegg M.T."/>
            <person name="Duvall M.R."/>
        </authorList>
    </citation>
    <scope>NUCLEOTIDE SEQUENCE [LARGE SCALE GENOMIC DNA]</scope>
    <source>
        <strain evidence="1">GP69</strain>
    </source>
</reference>
<proteinExistence type="predicted"/>
<protein>
    <recommendedName>
        <fullName evidence="3">DUF4276 family protein</fullName>
    </recommendedName>
</protein>
<evidence type="ECO:0000313" key="2">
    <source>
        <dbReference type="Proteomes" id="UP000236311"/>
    </source>
</evidence>
<sequence length="140" mass="16789">MHMSSKTFLWIEDRKGKASYLFWSSLLKQICPDVEVESKKNSSELVKAVKNLENTDNRYLIVLDNSFDNLHVVMEQKLLKQYADEKENVVLMDIICFEYILLEFRNLIDWIYAADDEFREKGQEQYRQEPNWLNLLRTET</sequence>
<gene>
    <name evidence="1" type="ORF">AMURIS_01400</name>
</gene>
<keyword evidence="2" id="KW-1185">Reference proteome</keyword>
<organism evidence="1 2">
    <name type="scientific">Acetatifactor muris</name>
    <dbReference type="NCBI Taxonomy" id="879566"/>
    <lineage>
        <taxon>Bacteria</taxon>
        <taxon>Bacillati</taxon>
        <taxon>Bacillota</taxon>
        <taxon>Clostridia</taxon>
        <taxon>Lachnospirales</taxon>
        <taxon>Lachnospiraceae</taxon>
        <taxon>Acetatifactor</taxon>
    </lineage>
</organism>
<dbReference type="Proteomes" id="UP000236311">
    <property type="component" value="Unassembled WGS sequence"/>
</dbReference>
<evidence type="ECO:0008006" key="3">
    <source>
        <dbReference type="Google" id="ProtNLM"/>
    </source>
</evidence>
<dbReference type="EMBL" id="OFSM01000006">
    <property type="protein sequence ID" value="SOY28689.1"/>
    <property type="molecule type" value="Genomic_DNA"/>
</dbReference>